<dbReference type="Proteomes" id="UP001175227">
    <property type="component" value="Unassembled WGS sequence"/>
</dbReference>
<name>A0AA39UAT3_9AGAR</name>
<dbReference type="EMBL" id="JAUEPR010000045">
    <property type="protein sequence ID" value="KAK0471900.1"/>
    <property type="molecule type" value="Genomic_DNA"/>
</dbReference>
<sequence length="272" mass="31820">MILSADYEEQCVMALTWGVQSNLPCNICLVPKGCLLEMEETYNLQTMPWAQDIFKQAKEISNATDQNEFLKEFGLQFIEVGFLFQFNNHVLILDLELFWSIEHCDVYWALLFDQLHTFNHGLFALHLLKEVIGRIEKLKHSHSFAQQVDEQLSAFPRWKDLYHFAQGFIHVTYTDGLKFEMLSKQLIFIAHNILTKERDPIGYLLLRVLRVYMELDMYASFSLHTSSSLQAGQARLPTLAALIVEYEKASREEYNEEMSACTKLEMQQHQRH</sequence>
<comment type="caution">
    <text evidence="1">The sequence shown here is derived from an EMBL/GenBank/DDBJ whole genome shotgun (WGS) entry which is preliminary data.</text>
</comment>
<accession>A0AA39UAT3</accession>
<gene>
    <name evidence="1" type="ORF">IW261DRAFT_1571358</name>
</gene>
<protein>
    <submittedName>
        <fullName evidence="1">Uncharacterized protein</fullName>
    </submittedName>
</protein>
<evidence type="ECO:0000313" key="1">
    <source>
        <dbReference type="EMBL" id="KAK0471900.1"/>
    </source>
</evidence>
<evidence type="ECO:0000313" key="2">
    <source>
        <dbReference type="Proteomes" id="UP001175227"/>
    </source>
</evidence>
<keyword evidence="2" id="KW-1185">Reference proteome</keyword>
<proteinExistence type="predicted"/>
<reference evidence="1" key="1">
    <citation type="submission" date="2023-06" db="EMBL/GenBank/DDBJ databases">
        <authorList>
            <consortium name="Lawrence Berkeley National Laboratory"/>
            <person name="Ahrendt S."/>
            <person name="Sahu N."/>
            <person name="Indic B."/>
            <person name="Wong-Bajracharya J."/>
            <person name="Merenyi Z."/>
            <person name="Ke H.-M."/>
            <person name="Monk M."/>
            <person name="Kocsube S."/>
            <person name="Drula E."/>
            <person name="Lipzen A."/>
            <person name="Balint B."/>
            <person name="Henrissat B."/>
            <person name="Andreopoulos B."/>
            <person name="Martin F.M."/>
            <person name="Harder C.B."/>
            <person name="Rigling D."/>
            <person name="Ford K.L."/>
            <person name="Foster G.D."/>
            <person name="Pangilinan J."/>
            <person name="Papanicolaou A."/>
            <person name="Barry K."/>
            <person name="LaButti K."/>
            <person name="Viragh M."/>
            <person name="Koriabine M."/>
            <person name="Yan M."/>
            <person name="Riley R."/>
            <person name="Champramary S."/>
            <person name="Plett K.L."/>
            <person name="Tsai I.J."/>
            <person name="Slot J."/>
            <person name="Sipos G."/>
            <person name="Plett J."/>
            <person name="Nagy L.G."/>
            <person name="Grigoriev I.V."/>
        </authorList>
    </citation>
    <scope>NUCLEOTIDE SEQUENCE</scope>
    <source>
        <strain evidence="1">ICMP 16352</strain>
    </source>
</reference>
<dbReference type="AlphaFoldDB" id="A0AA39UAT3"/>
<organism evidence="1 2">
    <name type="scientific">Armillaria novae-zelandiae</name>
    <dbReference type="NCBI Taxonomy" id="153914"/>
    <lineage>
        <taxon>Eukaryota</taxon>
        <taxon>Fungi</taxon>
        <taxon>Dikarya</taxon>
        <taxon>Basidiomycota</taxon>
        <taxon>Agaricomycotina</taxon>
        <taxon>Agaricomycetes</taxon>
        <taxon>Agaricomycetidae</taxon>
        <taxon>Agaricales</taxon>
        <taxon>Marasmiineae</taxon>
        <taxon>Physalacriaceae</taxon>
        <taxon>Armillaria</taxon>
    </lineage>
</organism>